<dbReference type="EMBL" id="JANIBK010000119">
    <property type="protein sequence ID" value="MCQ8130031.1"/>
    <property type="molecule type" value="Genomic_DNA"/>
</dbReference>
<keyword evidence="2 5" id="KW-0812">Transmembrane</keyword>
<feature type="transmembrane region" description="Helical" evidence="5">
    <location>
        <begin position="360"/>
        <end position="377"/>
    </location>
</feature>
<name>A0ABT1U8S6_9GAMM</name>
<keyword evidence="3 5" id="KW-1133">Transmembrane helix</keyword>
<dbReference type="GO" id="GO:0016874">
    <property type="term" value="F:ligase activity"/>
    <property type="evidence" value="ECO:0007669"/>
    <property type="project" value="UniProtKB-KW"/>
</dbReference>
<dbReference type="InterPro" id="IPR007016">
    <property type="entry name" value="O-antigen_ligase-rel_domated"/>
</dbReference>
<evidence type="ECO:0000313" key="8">
    <source>
        <dbReference type="Proteomes" id="UP001524586"/>
    </source>
</evidence>
<keyword evidence="4 5" id="KW-0472">Membrane</keyword>
<comment type="subcellular location">
    <subcellularLocation>
        <location evidence="1">Membrane</location>
        <topology evidence="1">Multi-pass membrane protein</topology>
    </subcellularLocation>
</comment>
<dbReference type="Proteomes" id="UP001524586">
    <property type="component" value="Unassembled WGS sequence"/>
</dbReference>
<protein>
    <submittedName>
        <fullName evidence="7">O-antigen ligase family protein</fullName>
    </submittedName>
</protein>
<feature type="transmembrane region" description="Helical" evidence="5">
    <location>
        <begin position="42"/>
        <end position="64"/>
    </location>
</feature>
<reference evidence="7 8" key="1">
    <citation type="submission" date="2022-07" db="EMBL/GenBank/DDBJ databases">
        <title>Methylomonas rivi sp. nov., Methylomonas rosea sp. nov., Methylomonas aureus sp. nov. and Methylomonas subterranea sp. nov., four novel methanotrophs isolated from a freshwater creek and the deep terrestrial subsurface.</title>
        <authorList>
            <person name="Abin C."/>
            <person name="Sankaranarayanan K."/>
            <person name="Garner C."/>
            <person name="Sindelar R."/>
            <person name="Kotary K."/>
            <person name="Garner R."/>
            <person name="Barclay S."/>
            <person name="Lawson P."/>
            <person name="Krumholz L."/>
        </authorList>
    </citation>
    <scope>NUCLEOTIDE SEQUENCE [LARGE SCALE GENOMIC DNA]</scope>
    <source>
        <strain evidence="7 8">WSC-6</strain>
    </source>
</reference>
<evidence type="ECO:0000256" key="2">
    <source>
        <dbReference type="ARBA" id="ARBA00022692"/>
    </source>
</evidence>
<feature type="transmembrane region" description="Helical" evidence="5">
    <location>
        <begin position="193"/>
        <end position="210"/>
    </location>
</feature>
<proteinExistence type="predicted"/>
<dbReference type="InterPro" id="IPR051533">
    <property type="entry name" value="WaaL-like"/>
</dbReference>
<feature type="transmembrane region" description="Helical" evidence="5">
    <location>
        <begin position="12"/>
        <end position="30"/>
    </location>
</feature>
<dbReference type="PANTHER" id="PTHR37422:SF13">
    <property type="entry name" value="LIPOPOLYSACCHARIDE BIOSYNTHESIS PROTEIN PA4999-RELATED"/>
    <property type="match status" value="1"/>
</dbReference>
<evidence type="ECO:0000259" key="6">
    <source>
        <dbReference type="Pfam" id="PF04932"/>
    </source>
</evidence>
<feature type="transmembrane region" description="Helical" evidence="5">
    <location>
        <begin position="167"/>
        <end position="186"/>
    </location>
</feature>
<evidence type="ECO:0000256" key="3">
    <source>
        <dbReference type="ARBA" id="ARBA00022989"/>
    </source>
</evidence>
<feature type="transmembrane region" description="Helical" evidence="5">
    <location>
        <begin position="239"/>
        <end position="261"/>
    </location>
</feature>
<feature type="transmembrane region" description="Helical" evidence="5">
    <location>
        <begin position="383"/>
        <end position="400"/>
    </location>
</feature>
<feature type="transmembrane region" description="Helical" evidence="5">
    <location>
        <begin position="216"/>
        <end position="232"/>
    </location>
</feature>
<feature type="transmembrane region" description="Helical" evidence="5">
    <location>
        <begin position="324"/>
        <end position="348"/>
    </location>
</feature>
<organism evidence="7 8">
    <name type="scientific">Methylomonas rivi</name>
    <dbReference type="NCBI Taxonomy" id="2952226"/>
    <lineage>
        <taxon>Bacteria</taxon>
        <taxon>Pseudomonadati</taxon>
        <taxon>Pseudomonadota</taxon>
        <taxon>Gammaproteobacteria</taxon>
        <taxon>Methylococcales</taxon>
        <taxon>Methylococcaceae</taxon>
        <taxon>Methylomonas</taxon>
    </lineage>
</organism>
<keyword evidence="8" id="KW-1185">Reference proteome</keyword>
<accession>A0ABT1U8S6</accession>
<feature type="transmembrane region" description="Helical" evidence="5">
    <location>
        <begin position="97"/>
        <end position="117"/>
    </location>
</feature>
<gene>
    <name evidence="7" type="ORF">NP596_16355</name>
</gene>
<dbReference type="RefSeq" id="WP_256616456.1">
    <property type="nucleotide sequence ID" value="NZ_JANIBK010000119.1"/>
</dbReference>
<evidence type="ECO:0000313" key="7">
    <source>
        <dbReference type="EMBL" id="MCQ8130031.1"/>
    </source>
</evidence>
<evidence type="ECO:0000256" key="5">
    <source>
        <dbReference type="SAM" id="Phobius"/>
    </source>
</evidence>
<sequence>METSALRQKHLLTIVILLALFILPLLATPWNSSQLVNMYAELIQLVFVLVMLSDTIKELVYLYVKSIYFRSIVLTILVLYCGWFLSGIAIFEIYRTLHYPVYLLFFTAMVVWFKTYGESALMFITKIKILLLVLVMLFMSYYIFYILPPLNYIETDFFNYPPIYRHLRHMNYDVALALGFIIFLYCKERGNKKYFYLVLLFFCGFFTVWSAARAQTLSLMIFLSLLIYLRLGSNNAYKLASAVASFALGGACVFLTSYTAYISERNTIANSENIVNKLSSNRIKVWEGAFAKLQDEHAWLFGFGPDAWVRVNLFPGMSQPHNFILQWLFEFGLPATALLLVIMFKSVIFSLKLRNTSHDLTIEKMIAALMLSTFAYALVDGQFYHTIPFTMILIMGAYLLSQASSVRKTP</sequence>
<evidence type="ECO:0000256" key="4">
    <source>
        <dbReference type="ARBA" id="ARBA00023136"/>
    </source>
</evidence>
<dbReference type="PANTHER" id="PTHR37422">
    <property type="entry name" value="TEICHURONIC ACID BIOSYNTHESIS PROTEIN TUAE"/>
    <property type="match status" value="1"/>
</dbReference>
<feature type="transmembrane region" description="Helical" evidence="5">
    <location>
        <begin position="129"/>
        <end position="147"/>
    </location>
</feature>
<feature type="transmembrane region" description="Helical" evidence="5">
    <location>
        <begin position="71"/>
        <end position="91"/>
    </location>
</feature>
<dbReference type="Pfam" id="PF04932">
    <property type="entry name" value="Wzy_C"/>
    <property type="match status" value="1"/>
</dbReference>
<keyword evidence="7" id="KW-0436">Ligase</keyword>
<feature type="domain" description="O-antigen ligase-related" evidence="6">
    <location>
        <begin position="199"/>
        <end position="340"/>
    </location>
</feature>
<evidence type="ECO:0000256" key="1">
    <source>
        <dbReference type="ARBA" id="ARBA00004141"/>
    </source>
</evidence>
<comment type="caution">
    <text evidence="7">The sequence shown here is derived from an EMBL/GenBank/DDBJ whole genome shotgun (WGS) entry which is preliminary data.</text>
</comment>